<evidence type="ECO:0000313" key="2">
    <source>
        <dbReference type="EMBL" id="KAJ6261437.1"/>
    </source>
</evidence>
<dbReference type="PANTHER" id="PTHR12496:SF0">
    <property type="entry name" value="METHYLTRANSFERASE DOMAIN-CONTAINING PROTEIN"/>
    <property type="match status" value="1"/>
</dbReference>
<gene>
    <name evidence="2" type="ORF">Dda_4107</name>
</gene>
<dbReference type="InterPro" id="IPR052220">
    <property type="entry name" value="METTL25"/>
</dbReference>
<evidence type="ECO:0000259" key="1">
    <source>
        <dbReference type="Pfam" id="PF13679"/>
    </source>
</evidence>
<dbReference type="PANTHER" id="PTHR12496">
    <property type="entry name" value="CGI-41 METHYLTRANSFERASE"/>
    <property type="match status" value="1"/>
</dbReference>
<name>A0AAD6J008_DREDA</name>
<dbReference type="EMBL" id="JAQGDS010000004">
    <property type="protein sequence ID" value="KAJ6261437.1"/>
    <property type="molecule type" value="Genomic_DNA"/>
</dbReference>
<organism evidence="2 3">
    <name type="scientific">Drechslerella dactyloides</name>
    <name type="common">Nematode-trapping fungus</name>
    <name type="synonym">Arthrobotrys dactyloides</name>
    <dbReference type="NCBI Taxonomy" id="74499"/>
    <lineage>
        <taxon>Eukaryota</taxon>
        <taxon>Fungi</taxon>
        <taxon>Dikarya</taxon>
        <taxon>Ascomycota</taxon>
        <taxon>Pezizomycotina</taxon>
        <taxon>Orbiliomycetes</taxon>
        <taxon>Orbiliales</taxon>
        <taxon>Orbiliaceae</taxon>
        <taxon>Drechslerella</taxon>
    </lineage>
</organism>
<dbReference type="Pfam" id="PF13679">
    <property type="entry name" value="Methyltransf_32"/>
    <property type="match status" value="1"/>
</dbReference>
<proteinExistence type="predicted"/>
<dbReference type="Proteomes" id="UP001221413">
    <property type="component" value="Unassembled WGS sequence"/>
</dbReference>
<keyword evidence="3" id="KW-1185">Reference proteome</keyword>
<feature type="domain" description="Methyltransferase" evidence="1">
    <location>
        <begin position="136"/>
        <end position="316"/>
    </location>
</feature>
<sequence length="526" mass="58985">MESKLPYPAAFSDCDSYITSLIEFTSTPLFRQLVGGVHILDFFTSSPILYESILPLDWREYFDTKNVEEILELLLRTDLSDVRPQGTPDSFYEFARDVQRHELRRDFDQGSGLDDGAEGKQVLNRRRKLALGMTNKKLHEVEHFARYLSTLLRSLAHDQPSSGDSITHLVDFGSGQSYLSRILASPPHNLDLIAVESKASNIEAGRALDIRAGLGATSQGKTLTESLDTVTHDDKKKGSITYVQHMIKDESMREVLDALDASKEHDADPVPRQPGLMIISLHSCGNLIHHALNSLLGNDEVKAVAVVGCCYNLMTERRGPSYKPPYQKYAPAPHVPIQSSCLNYHFPLSSQFGSQNITLDITARMMACQAPRNWTDETSTDFFRRHFYRALLQRIFYDYDILRATEPLIVGSLRKGAYTNFWEYVIAAIQKILSAATGPDACTGVAEGVKGRIRKSGLDTISREDVAAYEIKYADGLKQLSIMWTLMAFCAGCVESLIVVDRWRYLVESGKCRVVRVESAFEYASL</sequence>
<reference evidence="2" key="1">
    <citation type="submission" date="2023-01" db="EMBL/GenBank/DDBJ databases">
        <title>The chitinases involved in constricting ring structure development in the nematode-trapping fungus Drechslerella dactyloides.</title>
        <authorList>
            <person name="Wang R."/>
            <person name="Zhang L."/>
            <person name="Tang P."/>
            <person name="Li S."/>
            <person name="Liang L."/>
        </authorList>
    </citation>
    <scope>NUCLEOTIDE SEQUENCE</scope>
    <source>
        <strain evidence="2">YMF1.00031</strain>
    </source>
</reference>
<dbReference type="InterPro" id="IPR025714">
    <property type="entry name" value="Methyltranfer_dom"/>
</dbReference>
<dbReference type="AlphaFoldDB" id="A0AAD6J008"/>
<protein>
    <recommendedName>
        <fullName evidence="1">Methyltransferase domain-containing protein</fullName>
    </recommendedName>
</protein>
<comment type="caution">
    <text evidence="2">The sequence shown here is derived from an EMBL/GenBank/DDBJ whole genome shotgun (WGS) entry which is preliminary data.</text>
</comment>
<accession>A0AAD6J008</accession>
<evidence type="ECO:0000313" key="3">
    <source>
        <dbReference type="Proteomes" id="UP001221413"/>
    </source>
</evidence>